<sequence length="226" mass="26443">MEDPVYLDDERVLNRMLASETRQEIESYFETCVQKDFTESDRHELAIWMRDVCIAEECQPDVLPLSILIIDRFLSVVRTKRNQLQLLGSVALLVASKLRQTIQIPAKHLIYYTQDLITLSELKTWELFVLTTLKWDLALITPVDYLDIFIRRMKLVDSQMISDIEDQAQKLIVECCLEFKYSLYPPSVIAWACLIKSMELWHLTSDHLHLTVKIQNHLARKITTTS</sequence>
<dbReference type="Pfam" id="PF00134">
    <property type="entry name" value="Cyclin_N"/>
    <property type="match status" value="1"/>
</dbReference>
<dbReference type="FunFam" id="1.10.472.10:FF:000096">
    <property type="entry name" value="G1/S-specific cyclin-D3 isoform X2"/>
    <property type="match status" value="1"/>
</dbReference>
<dbReference type="SMART" id="SM00385">
    <property type="entry name" value="CYCLIN"/>
    <property type="match status" value="1"/>
</dbReference>
<dbReference type="InterPro" id="IPR048258">
    <property type="entry name" value="Cyclins_cyclin-box"/>
</dbReference>
<feature type="domain" description="Cyclin-like" evidence="5">
    <location>
        <begin position="47"/>
        <end position="131"/>
    </location>
</feature>
<name>A0A6G1S672_9ACAR</name>
<dbReference type="PROSITE" id="PS00292">
    <property type="entry name" value="CYCLINS"/>
    <property type="match status" value="1"/>
</dbReference>
<accession>A0A6G1S672</accession>
<evidence type="ECO:0000256" key="1">
    <source>
        <dbReference type="ARBA" id="ARBA00022618"/>
    </source>
</evidence>
<evidence type="ECO:0000256" key="2">
    <source>
        <dbReference type="ARBA" id="ARBA00023127"/>
    </source>
</evidence>
<comment type="similarity">
    <text evidence="4">Belongs to the cyclin family.</text>
</comment>
<reference evidence="6" key="1">
    <citation type="submission" date="2018-10" db="EMBL/GenBank/DDBJ databases">
        <title>Transcriptome assembly of Aceria tosichella (Wheat curl mite) Type 2.</title>
        <authorList>
            <person name="Scully E.D."/>
            <person name="Geib S.M."/>
            <person name="Palmer N.A."/>
            <person name="Gupta A.K."/>
            <person name="Sarath G."/>
            <person name="Tatineni S."/>
        </authorList>
    </citation>
    <scope>NUCLEOTIDE SEQUENCE</scope>
    <source>
        <strain evidence="6">LincolnNE</strain>
    </source>
</reference>
<dbReference type="SUPFAM" id="SSF47954">
    <property type="entry name" value="Cyclin-like"/>
    <property type="match status" value="2"/>
</dbReference>
<dbReference type="InterPro" id="IPR013763">
    <property type="entry name" value="Cyclin-like_dom"/>
</dbReference>
<dbReference type="InterPro" id="IPR039361">
    <property type="entry name" value="Cyclin"/>
</dbReference>
<dbReference type="EMBL" id="GGYP01001107">
    <property type="protein sequence ID" value="MDE45878.1"/>
    <property type="molecule type" value="Transcribed_RNA"/>
</dbReference>
<dbReference type="InterPro" id="IPR036915">
    <property type="entry name" value="Cyclin-like_sf"/>
</dbReference>
<dbReference type="PANTHER" id="PTHR10177">
    <property type="entry name" value="CYCLINS"/>
    <property type="match status" value="1"/>
</dbReference>
<evidence type="ECO:0000256" key="4">
    <source>
        <dbReference type="RuleBase" id="RU000383"/>
    </source>
</evidence>
<gene>
    <name evidence="6" type="primary">CCND2</name>
    <name evidence="6" type="ORF">g.20843</name>
</gene>
<dbReference type="InterPro" id="IPR006671">
    <property type="entry name" value="Cyclin_N"/>
</dbReference>
<keyword evidence="2 4" id="KW-0195">Cyclin</keyword>
<dbReference type="AlphaFoldDB" id="A0A6G1S672"/>
<evidence type="ECO:0000259" key="5">
    <source>
        <dbReference type="SMART" id="SM00385"/>
    </source>
</evidence>
<organism evidence="6">
    <name type="scientific">Aceria tosichella</name>
    <name type="common">wheat curl mite</name>
    <dbReference type="NCBI Taxonomy" id="561515"/>
    <lineage>
        <taxon>Eukaryota</taxon>
        <taxon>Metazoa</taxon>
        <taxon>Ecdysozoa</taxon>
        <taxon>Arthropoda</taxon>
        <taxon>Chelicerata</taxon>
        <taxon>Arachnida</taxon>
        <taxon>Acari</taxon>
        <taxon>Acariformes</taxon>
        <taxon>Trombidiformes</taxon>
        <taxon>Prostigmata</taxon>
        <taxon>Eupodina</taxon>
        <taxon>Eriophyoidea</taxon>
        <taxon>Eriophyidae</taxon>
        <taxon>Eriophyinae</taxon>
        <taxon>Aceriini</taxon>
        <taxon>Aceria</taxon>
    </lineage>
</organism>
<proteinExistence type="inferred from homology"/>
<keyword evidence="3" id="KW-0131">Cell cycle</keyword>
<dbReference type="Gene3D" id="1.10.472.10">
    <property type="entry name" value="Cyclin-like"/>
    <property type="match status" value="2"/>
</dbReference>
<evidence type="ECO:0000256" key="3">
    <source>
        <dbReference type="ARBA" id="ARBA00023306"/>
    </source>
</evidence>
<protein>
    <submittedName>
        <fullName evidence="6">G1/S-specific cyclin-D2</fullName>
    </submittedName>
</protein>
<keyword evidence="1" id="KW-0132">Cell division</keyword>
<dbReference type="GO" id="GO:0051301">
    <property type="term" value="P:cell division"/>
    <property type="evidence" value="ECO:0007669"/>
    <property type="project" value="UniProtKB-KW"/>
</dbReference>
<dbReference type="GO" id="GO:0000278">
    <property type="term" value="P:mitotic cell cycle"/>
    <property type="evidence" value="ECO:0007669"/>
    <property type="project" value="UniProtKB-ARBA"/>
</dbReference>
<evidence type="ECO:0000313" key="6">
    <source>
        <dbReference type="EMBL" id="MDE45878.1"/>
    </source>
</evidence>